<dbReference type="RefSeq" id="WP_109684317.1">
    <property type="nucleotide sequence ID" value="NZ_QGDN01000001.1"/>
</dbReference>
<dbReference type="SUPFAM" id="SSF46600">
    <property type="entry name" value="C-terminal UvrC-binding domain of UvrB"/>
    <property type="match status" value="1"/>
</dbReference>
<evidence type="ECO:0000313" key="3">
    <source>
        <dbReference type="EMBL" id="SSA33646.1"/>
    </source>
</evidence>
<dbReference type="InterPro" id="IPR000305">
    <property type="entry name" value="GIY-YIG_endonuc"/>
</dbReference>
<keyword evidence="1" id="KW-0378">Hydrolase</keyword>
<keyword evidence="1" id="KW-0540">Nuclease</keyword>
<dbReference type="FunFam" id="3.30.420.10:FF:000045">
    <property type="entry name" value="3'-5' exonuclease DinG"/>
    <property type="match status" value="1"/>
</dbReference>
<keyword evidence="4" id="KW-1185">Reference proteome</keyword>
<proteinExistence type="predicted"/>
<dbReference type="PANTHER" id="PTHR30562:SF1">
    <property type="entry name" value="UVRABC SYSTEM PROTEIN C"/>
    <property type="match status" value="1"/>
</dbReference>
<dbReference type="GO" id="GO:0003677">
    <property type="term" value="F:DNA binding"/>
    <property type="evidence" value="ECO:0007669"/>
    <property type="project" value="InterPro"/>
</dbReference>
<dbReference type="InterPro" id="IPR050066">
    <property type="entry name" value="UvrABC_protein_C"/>
</dbReference>
<dbReference type="OrthoDB" id="9803913at2"/>
<dbReference type="CDD" id="cd06127">
    <property type="entry name" value="DEDDh"/>
    <property type="match status" value="1"/>
</dbReference>
<dbReference type="SMART" id="SM00465">
    <property type="entry name" value="GIYc"/>
    <property type="match status" value="1"/>
</dbReference>
<evidence type="ECO:0000256" key="1">
    <source>
        <dbReference type="ARBA" id="ARBA00022839"/>
    </source>
</evidence>
<sequence>MTITAGRDFVQGTFEDLGRALSDVTFVVVDLETTGGRASTDGITEIGAVRVRGGQVLGEFQTLVNPGQSIPAFISVLTGITDSMVAGSPRIDQALPAFLEFAHDSVLVAHNAPFDVTFLKTAAAGLGLTWPGFPVIDTVHLARQLVSNDEAPNRKLSSLAVLFGATQTPDHRALHDARATVDVLHALIARVGNLGVQTLEELQSYTSRVTPAQRRKRVLAAGLPNKPGVYVFKDATGRPLYVGTSVDIRRRVSSYFTASEQRTRMAEMVAIAAEVTPIVCGSGLEASVRELRLIAEHKPPYNRRSKRPEKAVWIKLTVERFPRLSIVRTVRDDGASYAGPFGSRAQAEAALEALHDVLPLRRCTGTLVPGRRTACVLAELGKCGAPCTGQQSHQEYAEIAARAQHALSADAATIIQALQERMAGLSAQERFEDAGLVRDRMLSLVRALARTQRIAPLAAIAELVAARRSASGGWEVVCVRHGRLAGTTVTPARADPTPYIQAMVAAAEVVSPPIPPMPAAHPAETEQVLDWLEQPGVRLVDIVGSWTCPRGGAGRQRELLAARAIP</sequence>
<dbReference type="AlphaFoldDB" id="A0A2Y8ZQH8"/>
<dbReference type="InterPro" id="IPR012337">
    <property type="entry name" value="RNaseH-like_sf"/>
</dbReference>
<organism evidence="3 4">
    <name type="scientific">Branchiibius hedensis</name>
    <dbReference type="NCBI Taxonomy" id="672460"/>
    <lineage>
        <taxon>Bacteria</taxon>
        <taxon>Bacillati</taxon>
        <taxon>Actinomycetota</taxon>
        <taxon>Actinomycetes</taxon>
        <taxon>Micrococcales</taxon>
        <taxon>Dermacoccaceae</taxon>
        <taxon>Branchiibius</taxon>
    </lineage>
</organism>
<dbReference type="GO" id="GO:0009380">
    <property type="term" value="C:excinuclease repair complex"/>
    <property type="evidence" value="ECO:0007669"/>
    <property type="project" value="TreeGrafter"/>
</dbReference>
<evidence type="ECO:0000259" key="2">
    <source>
        <dbReference type="PROSITE" id="PS50164"/>
    </source>
</evidence>
<evidence type="ECO:0000313" key="4">
    <source>
        <dbReference type="Proteomes" id="UP000250028"/>
    </source>
</evidence>
<dbReference type="Gene3D" id="3.40.1440.10">
    <property type="entry name" value="GIY-YIG endonuclease"/>
    <property type="match status" value="1"/>
</dbReference>
<dbReference type="Pfam" id="PF00929">
    <property type="entry name" value="RNase_T"/>
    <property type="match status" value="1"/>
</dbReference>
<dbReference type="NCBIfam" id="NF005905">
    <property type="entry name" value="PRK07883.1-3"/>
    <property type="match status" value="1"/>
</dbReference>
<dbReference type="InterPro" id="IPR036397">
    <property type="entry name" value="RNaseH_sf"/>
</dbReference>
<name>A0A2Y8ZQH8_9MICO</name>
<dbReference type="InterPro" id="IPR036876">
    <property type="entry name" value="UVR_dom_sf"/>
</dbReference>
<dbReference type="GO" id="GO:0006289">
    <property type="term" value="P:nucleotide-excision repair"/>
    <property type="evidence" value="ECO:0007669"/>
    <property type="project" value="InterPro"/>
</dbReference>
<keyword evidence="1" id="KW-0269">Exonuclease</keyword>
<dbReference type="SUPFAM" id="SSF82771">
    <property type="entry name" value="GIY-YIG endonuclease"/>
    <property type="match status" value="1"/>
</dbReference>
<feature type="domain" description="GIY-YIG" evidence="2">
    <location>
        <begin position="225"/>
        <end position="303"/>
    </location>
</feature>
<dbReference type="SUPFAM" id="SSF53098">
    <property type="entry name" value="Ribonuclease H-like"/>
    <property type="match status" value="1"/>
</dbReference>
<dbReference type="InterPro" id="IPR013520">
    <property type="entry name" value="Ribonucl_H"/>
</dbReference>
<dbReference type="Proteomes" id="UP000250028">
    <property type="component" value="Unassembled WGS sequence"/>
</dbReference>
<dbReference type="InterPro" id="IPR006054">
    <property type="entry name" value="DnaQ"/>
</dbReference>
<dbReference type="NCBIfam" id="NF005907">
    <property type="entry name" value="PRK07883.1-5"/>
    <property type="match status" value="1"/>
</dbReference>
<dbReference type="InterPro" id="IPR047296">
    <property type="entry name" value="GIY-YIG_UvrC_Cho"/>
</dbReference>
<dbReference type="PANTHER" id="PTHR30562">
    <property type="entry name" value="UVRC/OXIDOREDUCTASE"/>
    <property type="match status" value="1"/>
</dbReference>
<dbReference type="NCBIfam" id="TIGR00573">
    <property type="entry name" value="dnaq"/>
    <property type="match status" value="1"/>
</dbReference>
<gene>
    <name evidence="3" type="ORF">SAMN04489750_0931</name>
</gene>
<dbReference type="EMBL" id="UESZ01000001">
    <property type="protein sequence ID" value="SSA33646.1"/>
    <property type="molecule type" value="Genomic_DNA"/>
</dbReference>
<dbReference type="GO" id="GO:0006260">
    <property type="term" value="P:DNA replication"/>
    <property type="evidence" value="ECO:0007669"/>
    <property type="project" value="InterPro"/>
</dbReference>
<reference evidence="4" key="1">
    <citation type="submission" date="2016-10" db="EMBL/GenBank/DDBJ databases">
        <authorList>
            <person name="Varghese N."/>
            <person name="Submissions S."/>
        </authorList>
    </citation>
    <scope>NUCLEOTIDE SEQUENCE [LARGE SCALE GENOMIC DNA]</scope>
    <source>
        <strain evidence="4">DSM 22951</strain>
    </source>
</reference>
<dbReference type="InterPro" id="IPR035901">
    <property type="entry name" value="GIY-YIG_endonuc_sf"/>
</dbReference>
<dbReference type="SMART" id="SM00479">
    <property type="entry name" value="EXOIII"/>
    <property type="match status" value="1"/>
</dbReference>
<dbReference type="GO" id="GO:0004527">
    <property type="term" value="F:exonuclease activity"/>
    <property type="evidence" value="ECO:0007669"/>
    <property type="project" value="UniProtKB-KW"/>
</dbReference>
<dbReference type="CDD" id="cd10434">
    <property type="entry name" value="GIY-YIG_UvrC_Cho"/>
    <property type="match status" value="1"/>
</dbReference>
<dbReference type="PROSITE" id="PS50164">
    <property type="entry name" value="GIY_YIG"/>
    <property type="match status" value="1"/>
</dbReference>
<protein>
    <submittedName>
        <fullName evidence="3">DNA polymerase-3 subunit epsilon</fullName>
    </submittedName>
</protein>
<accession>A0A2Y8ZQH8</accession>
<dbReference type="GO" id="GO:0003887">
    <property type="term" value="F:DNA-directed DNA polymerase activity"/>
    <property type="evidence" value="ECO:0007669"/>
    <property type="project" value="InterPro"/>
</dbReference>
<dbReference type="Gene3D" id="3.30.420.10">
    <property type="entry name" value="Ribonuclease H-like superfamily/Ribonuclease H"/>
    <property type="match status" value="1"/>
</dbReference>